<evidence type="ECO:0000259" key="5">
    <source>
        <dbReference type="PROSITE" id="PS50102"/>
    </source>
</evidence>
<evidence type="ECO:0000256" key="2">
    <source>
        <dbReference type="ARBA" id="ARBA00022884"/>
    </source>
</evidence>
<dbReference type="STRING" id="246404.A0A507FEA9"/>
<keyword evidence="1" id="KW-0677">Repeat</keyword>
<dbReference type="Proteomes" id="UP000320333">
    <property type="component" value="Unassembled WGS sequence"/>
</dbReference>
<protein>
    <recommendedName>
        <fullName evidence="5">RRM domain-containing protein</fullName>
    </recommendedName>
</protein>
<dbReference type="Gene3D" id="3.30.70.330">
    <property type="match status" value="2"/>
</dbReference>
<sequence>MADPLDAFPTLFISGLPPNITELDIVNVMSSNNLEAKVVIDKDPITLAPRVKAVFRYVPDAERFFATVNGSAFLGSKVHLTFKDPNMNFSNTSGSKTIVVKRISLQVTSLELYDAVRTFGRIIFCKVMMDRSGMEAYALLQFEEQLAGEKCVAEMNGFIMRGSPLSFNWQFPKNSNHIYPSMRPQSLQPAHGGHSSSSPMPILHSQMPSGLEGGINVAVSAGWNEQPMTPGEDSYSPQKRQSWMRNNSYDSTHHGSIRRPASPMFSTPPKTVQIRPTTGWHSRTTVNPSLILEDTAAVELDSVEHSWDEAVTITLDDLKAISPAHAVLASQVESSYTSDSGSLVSPRSNSGSYPGGGGGVGMNSLVGLDSRNLYVKNLPIDPIFTTDDLYALFAPFGRIVSAKVMMDESIWVSKGFGFVSFSTEEDAFAAIDGLNGYVLDMNLPKGLVVCVAEPRGFRERKLMVLHGGPAAAQR</sequence>
<reference evidence="6 7" key="1">
    <citation type="journal article" date="2019" name="Sci. Rep.">
        <title>Comparative genomics of chytrid fungi reveal insights into the obligate biotrophic and pathogenic lifestyle of Synchytrium endobioticum.</title>
        <authorList>
            <person name="van de Vossenberg B.T.L.H."/>
            <person name="Warris S."/>
            <person name="Nguyen H.D.T."/>
            <person name="van Gent-Pelzer M.P.E."/>
            <person name="Joly D.L."/>
            <person name="van de Geest H.C."/>
            <person name="Bonants P.J.M."/>
            <person name="Smith D.S."/>
            <person name="Levesque C.A."/>
            <person name="van der Lee T.A.J."/>
        </authorList>
    </citation>
    <scope>NUCLEOTIDE SEQUENCE [LARGE SCALE GENOMIC DNA]</scope>
    <source>
        <strain evidence="6 7">CBS 675.73</strain>
    </source>
</reference>
<feature type="domain" description="RRM" evidence="5">
    <location>
        <begin position="96"/>
        <end position="172"/>
    </location>
</feature>
<dbReference type="OrthoDB" id="6159137at2759"/>
<dbReference type="PROSITE" id="PS50102">
    <property type="entry name" value="RRM"/>
    <property type="match status" value="2"/>
</dbReference>
<dbReference type="InterPro" id="IPR035979">
    <property type="entry name" value="RBD_domain_sf"/>
</dbReference>
<proteinExistence type="predicted"/>
<dbReference type="InterPro" id="IPR012677">
    <property type="entry name" value="Nucleotide-bd_a/b_plait_sf"/>
</dbReference>
<feature type="region of interest" description="Disordered" evidence="4">
    <location>
        <begin position="337"/>
        <end position="356"/>
    </location>
</feature>
<dbReference type="GO" id="GO:0003723">
    <property type="term" value="F:RNA binding"/>
    <property type="evidence" value="ECO:0007669"/>
    <property type="project" value="UniProtKB-UniRule"/>
</dbReference>
<comment type="caution">
    <text evidence="6">The sequence shown here is derived from an EMBL/GenBank/DDBJ whole genome shotgun (WGS) entry which is preliminary data.</text>
</comment>
<dbReference type="EMBL" id="QEAP01000119">
    <property type="protein sequence ID" value="TPX74564.1"/>
    <property type="molecule type" value="Genomic_DNA"/>
</dbReference>
<keyword evidence="2 3" id="KW-0694">RNA-binding</keyword>
<feature type="region of interest" description="Disordered" evidence="4">
    <location>
        <begin position="249"/>
        <end position="280"/>
    </location>
</feature>
<evidence type="ECO:0000256" key="3">
    <source>
        <dbReference type="PROSITE-ProRule" id="PRU00176"/>
    </source>
</evidence>
<feature type="compositionally biased region" description="Polar residues" evidence="4">
    <location>
        <begin position="264"/>
        <end position="280"/>
    </location>
</feature>
<dbReference type="SMART" id="SM00360">
    <property type="entry name" value="RRM"/>
    <property type="match status" value="3"/>
</dbReference>
<dbReference type="AlphaFoldDB" id="A0A507FEA9"/>
<gene>
    <name evidence="6" type="ORF">CcCBS67573_g04154</name>
</gene>
<evidence type="ECO:0000313" key="6">
    <source>
        <dbReference type="EMBL" id="TPX74564.1"/>
    </source>
</evidence>
<dbReference type="SUPFAM" id="SSF54928">
    <property type="entry name" value="RNA-binding domain, RBD"/>
    <property type="match status" value="2"/>
</dbReference>
<evidence type="ECO:0000256" key="4">
    <source>
        <dbReference type="SAM" id="MobiDB-lite"/>
    </source>
</evidence>
<dbReference type="PANTHER" id="PTHR24012">
    <property type="entry name" value="RNA BINDING PROTEIN"/>
    <property type="match status" value="1"/>
</dbReference>
<evidence type="ECO:0000256" key="1">
    <source>
        <dbReference type="ARBA" id="ARBA00022737"/>
    </source>
</evidence>
<evidence type="ECO:0000313" key="7">
    <source>
        <dbReference type="Proteomes" id="UP000320333"/>
    </source>
</evidence>
<accession>A0A507FEA9</accession>
<name>A0A507FEA9_9FUNG</name>
<dbReference type="InterPro" id="IPR000504">
    <property type="entry name" value="RRM_dom"/>
</dbReference>
<dbReference type="CDD" id="cd00590">
    <property type="entry name" value="RRM_SF"/>
    <property type="match status" value="2"/>
</dbReference>
<organism evidence="6 7">
    <name type="scientific">Chytriomyces confervae</name>
    <dbReference type="NCBI Taxonomy" id="246404"/>
    <lineage>
        <taxon>Eukaryota</taxon>
        <taxon>Fungi</taxon>
        <taxon>Fungi incertae sedis</taxon>
        <taxon>Chytridiomycota</taxon>
        <taxon>Chytridiomycota incertae sedis</taxon>
        <taxon>Chytridiomycetes</taxon>
        <taxon>Chytridiales</taxon>
        <taxon>Chytriomycetaceae</taxon>
        <taxon>Chytriomyces</taxon>
    </lineage>
</organism>
<keyword evidence="7" id="KW-1185">Reference proteome</keyword>
<dbReference type="Pfam" id="PF00076">
    <property type="entry name" value="RRM_1"/>
    <property type="match status" value="2"/>
</dbReference>
<feature type="domain" description="RRM" evidence="5">
    <location>
        <begin position="371"/>
        <end position="454"/>
    </location>
</feature>